<keyword evidence="11" id="KW-1185">Reference proteome</keyword>
<dbReference type="GO" id="GO:0004662">
    <property type="term" value="F:CAAX-protein geranylgeranyltransferase activity"/>
    <property type="evidence" value="ECO:0007669"/>
    <property type="project" value="TreeGrafter"/>
</dbReference>
<dbReference type="PANTHER" id="PTHR11774">
    <property type="entry name" value="GERANYLGERANYL TRANSFERASE TYPE BETA SUBUNIT"/>
    <property type="match status" value="1"/>
</dbReference>
<evidence type="ECO:0000313" key="11">
    <source>
        <dbReference type="Proteomes" id="UP000754883"/>
    </source>
</evidence>
<keyword evidence="6" id="KW-0677">Repeat</keyword>
<evidence type="ECO:0000256" key="4">
    <source>
        <dbReference type="ARBA" id="ARBA00022679"/>
    </source>
</evidence>
<comment type="caution">
    <text evidence="10">The sequence shown here is derived from an EMBL/GenBank/DDBJ whole genome shotgun (WGS) entry which is preliminary data.</text>
</comment>
<dbReference type="EMBL" id="CABFNO020001443">
    <property type="protein sequence ID" value="CAG9987868.1"/>
    <property type="molecule type" value="Genomic_DNA"/>
</dbReference>
<evidence type="ECO:0000256" key="8">
    <source>
        <dbReference type="SAM" id="MobiDB-lite"/>
    </source>
</evidence>
<dbReference type="InterPro" id="IPR008930">
    <property type="entry name" value="Terpenoid_cyclase/PrenylTrfase"/>
</dbReference>
<name>A0A9N9Y185_9HYPO</name>
<dbReference type="InterPro" id="IPR009069">
    <property type="entry name" value="Cys_alpha_HP_mot_SF"/>
</dbReference>
<comment type="similarity">
    <text evidence="2">Belongs to the protein prenyltransferase subunit beta family.</text>
</comment>
<dbReference type="Pfam" id="PF00432">
    <property type="entry name" value="Prenyltrans"/>
    <property type="match status" value="1"/>
</dbReference>
<dbReference type="AlphaFoldDB" id="A0A9N9Y185"/>
<evidence type="ECO:0000256" key="3">
    <source>
        <dbReference type="ARBA" id="ARBA00022602"/>
    </source>
</evidence>
<reference evidence="10" key="1">
    <citation type="submission" date="2021-10" db="EMBL/GenBank/DDBJ databases">
        <authorList>
            <person name="Piombo E."/>
        </authorList>
    </citation>
    <scope>NUCLEOTIDE SEQUENCE</scope>
</reference>
<dbReference type="PROSITE" id="PS51808">
    <property type="entry name" value="CHCH"/>
    <property type="match status" value="1"/>
</dbReference>
<dbReference type="PANTHER" id="PTHR11774:SF4">
    <property type="entry name" value="GERANYLGERANYL TRANSFERASE TYPE-1 SUBUNIT BETA"/>
    <property type="match status" value="1"/>
</dbReference>
<feature type="compositionally biased region" description="Polar residues" evidence="8">
    <location>
        <begin position="399"/>
        <end position="412"/>
    </location>
</feature>
<gene>
    <name evidence="10" type="ORF">CBYS24578_00010511</name>
</gene>
<accession>A0A9N9Y185</accession>
<dbReference type="GO" id="GO:0046872">
    <property type="term" value="F:metal ion binding"/>
    <property type="evidence" value="ECO:0007669"/>
    <property type="project" value="UniProtKB-KW"/>
</dbReference>
<sequence>MAALNKEKHIKYWQRCFNSYLPTPYTSSDSTRLMWACFITSAYDLLSIPFSSTDRTKIRSWVLSLQHPDGGFCGSPTHSLPGQESHKGTANLAATFFALITLAIASDGDEEAKAAFAGVRRGKLLRWLKKLQRDDGSFGQHLWEGKPVGGRDTRHSYLASCIRWMLRGHRKDDDEPWEDDVDVKAMIAHLRRGQTYDGGLAEFSDYESHAGYAYCAVGALWFLDRPSSASSPRPEPSSLTAMDQGIPDRPGMLRFLAGRQINYLAEEEDEDEEEEENFIQDAVGSLTLEEGCRHVGFNGRWNKKADTCYVWWAAATLAMLGDPYPLSVEGSRRYLLEVTQHPIGGFGKFAGTVPDIYHSYLGLAVLAMFGDSDLKEFDAGFAVSQISNNSAILPAASSGAMSSEPQDPSQAESPVWDKQTRRKFEKQVTIRAAARAPSLTSNTSKSTSEFYDPCQAAAQQSYKCLFRNGGDKSMCGEYFQAYRDCKQAWTERRRGVPSKPKEPTSE</sequence>
<evidence type="ECO:0000256" key="6">
    <source>
        <dbReference type="ARBA" id="ARBA00022737"/>
    </source>
</evidence>
<dbReference type="InterPro" id="IPR001330">
    <property type="entry name" value="Prenyltrans"/>
</dbReference>
<keyword evidence="4" id="KW-0808">Transferase</keyword>
<dbReference type="InterPro" id="IPR045089">
    <property type="entry name" value="PGGT1B-like"/>
</dbReference>
<comment type="cofactor">
    <cofactor evidence="1">
        <name>Zn(2+)</name>
        <dbReference type="ChEBI" id="CHEBI:29105"/>
    </cofactor>
</comment>
<evidence type="ECO:0000256" key="5">
    <source>
        <dbReference type="ARBA" id="ARBA00022723"/>
    </source>
</evidence>
<evidence type="ECO:0000313" key="10">
    <source>
        <dbReference type="EMBL" id="CAG9987868.1"/>
    </source>
</evidence>
<dbReference type="Proteomes" id="UP000754883">
    <property type="component" value="Unassembled WGS sequence"/>
</dbReference>
<keyword evidence="7" id="KW-0862">Zinc</keyword>
<evidence type="ECO:0000256" key="7">
    <source>
        <dbReference type="ARBA" id="ARBA00022833"/>
    </source>
</evidence>
<evidence type="ECO:0000259" key="9">
    <source>
        <dbReference type="Pfam" id="PF00432"/>
    </source>
</evidence>
<protein>
    <recommendedName>
        <fullName evidence="9">Prenyltransferase alpha-alpha toroid domain-containing protein</fullName>
    </recommendedName>
</protein>
<dbReference type="SUPFAM" id="SSF48239">
    <property type="entry name" value="Terpenoid cyclases/Protein prenyltransferases"/>
    <property type="match status" value="1"/>
</dbReference>
<dbReference type="SUPFAM" id="SSF47072">
    <property type="entry name" value="Cysteine alpha-hairpin motif"/>
    <property type="match status" value="1"/>
</dbReference>
<feature type="domain" description="Prenyltransferase alpha-alpha toroid" evidence="9">
    <location>
        <begin position="4"/>
        <end position="382"/>
    </location>
</feature>
<keyword evidence="5" id="KW-0479">Metal-binding</keyword>
<organism evidence="10 11">
    <name type="scientific">Clonostachys byssicola</name>
    <dbReference type="NCBI Taxonomy" id="160290"/>
    <lineage>
        <taxon>Eukaryota</taxon>
        <taxon>Fungi</taxon>
        <taxon>Dikarya</taxon>
        <taxon>Ascomycota</taxon>
        <taxon>Pezizomycotina</taxon>
        <taxon>Sordariomycetes</taxon>
        <taxon>Hypocreomycetidae</taxon>
        <taxon>Hypocreales</taxon>
        <taxon>Bionectriaceae</taxon>
        <taxon>Clonostachys</taxon>
    </lineage>
</organism>
<feature type="region of interest" description="Disordered" evidence="8">
    <location>
        <begin position="397"/>
        <end position="421"/>
    </location>
</feature>
<evidence type="ECO:0000256" key="1">
    <source>
        <dbReference type="ARBA" id="ARBA00001947"/>
    </source>
</evidence>
<dbReference type="GO" id="GO:0005953">
    <property type="term" value="C:CAAX-protein geranylgeranyltransferase complex"/>
    <property type="evidence" value="ECO:0007669"/>
    <property type="project" value="TreeGrafter"/>
</dbReference>
<proteinExistence type="inferred from homology"/>
<dbReference type="OrthoDB" id="24893at2759"/>
<keyword evidence="3" id="KW-0637">Prenyltransferase</keyword>
<dbReference type="Gene3D" id="1.50.10.20">
    <property type="match status" value="1"/>
</dbReference>
<evidence type="ECO:0000256" key="2">
    <source>
        <dbReference type="ARBA" id="ARBA00010497"/>
    </source>
</evidence>